<protein>
    <submittedName>
        <fullName evidence="1">Uncharacterized protein</fullName>
    </submittedName>
</protein>
<evidence type="ECO:0000313" key="1">
    <source>
        <dbReference type="EMBL" id="GGG78193.1"/>
    </source>
</evidence>
<dbReference type="AlphaFoldDB" id="A0A8J3EHE8"/>
<name>A0A8J3EHE8_9RHOB</name>
<accession>A0A8J3EHE8</accession>
<sequence length="119" mass="12869">MMTTVPGARAPGSTPDMDSLIAAARTGAGTPWLARLQAEELARHALSLGLGVRLMEASAHTLHEPPRDVGWEILGADPDGQNWDDHHNPARAFKLFEAKLAAARRAGARLQYKLWLGQP</sequence>
<dbReference type="Proteomes" id="UP000617145">
    <property type="component" value="Unassembled WGS sequence"/>
</dbReference>
<reference evidence="1" key="1">
    <citation type="journal article" date="2014" name="Int. J. Syst. Evol. Microbiol.">
        <title>Complete genome sequence of Corynebacterium casei LMG S-19264T (=DSM 44701T), isolated from a smear-ripened cheese.</title>
        <authorList>
            <consortium name="US DOE Joint Genome Institute (JGI-PGF)"/>
            <person name="Walter F."/>
            <person name="Albersmeier A."/>
            <person name="Kalinowski J."/>
            <person name="Ruckert C."/>
        </authorList>
    </citation>
    <scope>NUCLEOTIDE SEQUENCE</scope>
    <source>
        <strain evidence="1">CGMCC 1.15762</strain>
    </source>
</reference>
<gene>
    <name evidence="1" type="ORF">GCM10011415_28960</name>
</gene>
<organism evidence="1 2">
    <name type="scientific">Salipiger pallidus</name>
    <dbReference type="NCBI Taxonomy" id="1775170"/>
    <lineage>
        <taxon>Bacteria</taxon>
        <taxon>Pseudomonadati</taxon>
        <taxon>Pseudomonadota</taxon>
        <taxon>Alphaproteobacteria</taxon>
        <taxon>Rhodobacterales</taxon>
        <taxon>Roseobacteraceae</taxon>
        <taxon>Salipiger</taxon>
    </lineage>
</organism>
<keyword evidence="2" id="KW-1185">Reference proteome</keyword>
<reference evidence="1" key="2">
    <citation type="submission" date="2020-09" db="EMBL/GenBank/DDBJ databases">
        <authorList>
            <person name="Sun Q."/>
            <person name="Zhou Y."/>
        </authorList>
    </citation>
    <scope>NUCLEOTIDE SEQUENCE</scope>
    <source>
        <strain evidence="1">CGMCC 1.15762</strain>
    </source>
</reference>
<evidence type="ECO:0000313" key="2">
    <source>
        <dbReference type="Proteomes" id="UP000617145"/>
    </source>
</evidence>
<proteinExistence type="predicted"/>
<comment type="caution">
    <text evidence="1">The sequence shown here is derived from an EMBL/GenBank/DDBJ whole genome shotgun (WGS) entry which is preliminary data.</text>
</comment>
<dbReference type="EMBL" id="BMJV01000006">
    <property type="protein sequence ID" value="GGG78193.1"/>
    <property type="molecule type" value="Genomic_DNA"/>
</dbReference>